<dbReference type="PANTHER" id="PTHR48081:SF6">
    <property type="entry name" value="PEPTIDASE S9 PROLYL OLIGOPEPTIDASE CATALYTIC DOMAIN-CONTAINING PROTEIN"/>
    <property type="match status" value="1"/>
</dbReference>
<dbReference type="InterPro" id="IPR049492">
    <property type="entry name" value="BD-FAE-like_dom"/>
</dbReference>
<protein>
    <recommendedName>
        <fullName evidence="2">BD-FAE-like domain-containing protein</fullName>
    </recommendedName>
</protein>
<dbReference type="InterPro" id="IPR029058">
    <property type="entry name" value="AB_hydrolase_fold"/>
</dbReference>
<accession>A0A8J3G7Q6</accession>
<dbReference type="InterPro" id="IPR050300">
    <property type="entry name" value="GDXG_lipolytic_enzyme"/>
</dbReference>
<keyword evidence="1" id="KW-0378">Hydrolase</keyword>
<evidence type="ECO:0000259" key="2">
    <source>
        <dbReference type="Pfam" id="PF20434"/>
    </source>
</evidence>
<dbReference type="Proteomes" id="UP000598271">
    <property type="component" value="Unassembled WGS sequence"/>
</dbReference>
<dbReference type="EMBL" id="BMXF01000001">
    <property type="protein sequence ID" value="GHB57978.1"/>
    <property type="molecule type" value="Genomic_DNA"/>
</dbReference>
<gene>
    <name evidence="3" type="ORF">GCM10007390_09280</name>
</gene>
<proteinExistence type="predicted"/>
<dbReference type="SUPFAM" id="SSF53474">
    <property type="entry name" value="alpha/beta-Hydrolases"/>
    <property type="match status" value="1"/>
</dbReference>
<dbReference type="GO" id="GO:0016787">
    <property type="term" value="F:hydrolase activity"/>
    <property type="evidence" value="ECO:0007669"/>
    <property type="project" value="UniProtKB-KW"/>
</dbReference>
<evidence type="ECO:0000256" key="1">
    <source>
        <dbReference type="ARBA" id="ARBA00022801"/>
    </source>
</evidence>
<comment type="caution">
    <text evidence="3">The sequence shown here is derived from an EMBL/GenBank/DDBJ whole genome shotgun (WGS) entry which is preliminary data.</text>
</comment>
<dbReference type="Gene3D" id="3.40.50.1820">
    <property type="entry name" value="alpha/beta hydrolase"/>
    <property type="match status" value="1"/>
</dbReference>
<evidence type="ECO:0000313" key="4">
    <source>
        <dbReference type="Proteomes" id="UP000598271"/>
    </source>
</evidence>
<dbReference type="AlphaFoldDB" id="A0A8J3G7Q6"/>
<sequence length="278" mass="30177">MLWPAGKIPNAIPNSVEEQTTNNGMLRISGVTVPTLTAFIPPKDKATGAAVMICPGGGYSILAAEHEGSDLGEWFKARGIAAFVLKYRLPNPAAMTKQHEVPLKDAMQGMKLIRQNATKYHIKSDQIGVMGFSAGGHLAATLSTHFDRGEYASEDARPNYAILLYPVITFSKEYQHGGSHKNLLGADDSEELMNYYSNELMVSPTTPPTFMVHAGDDKSVPIQNSFDYFLALRALGIQAELHAYPTGGHGFGMRTAGKGSVDNWPAAMEGWLKSRGYQ</sequence>
<evidence type="ECO:0000313" key="3">
    <source>
        <dbReference type="EMBL" id="GHB57978.1"/>
    </source>
</evidence>
<feature type="domain" description="BD-FAE-like" evidence="2">
    <location>
        <begin position="39"/>
        <end position="226"/>
    </location>
</feature>
<dbReference type="Pfam" id="PF20434">
    <property type="entry name" value="BD-FAE"/>
    <property type="match status" value="1"/>
</dbReference>
<name>A0A8J3G7Q6_9BACT</name>
<dbReference type="PANTHER" id="PTHR48081">
    <property type="entry name" value="AB HYDROLASE SUPERFAMILY PROTEIN C4A8.06C"/>
    <property type="match status" value="1"/>
</dbReference>
<keyword evidence="4" id="KW-1185">Reference proteome</keyword>
<reference evidence="3 4" key="1">
    <citation type="journal article" date="2014" name="Int. J. Syst. Evol. Microbiol.">
        <title>Complete genome sequence of Corynebacterium casei LMG S-19264T (=DSM 44701T), isolated from a smear-ripened cheese.</title>
        <authorList>
            <consortium name="US DOE Joint Genome Institute (JGI-PGF)"/>
            <person name="Walter F."/>
            <person name="Albersmeier A."/>
            <person name="Kalinowski J."/>
            <person name="Ruckert C."/>
        </authorList>
    </citation>
    <scope>NUCLEOTIDE SEQUENCE [LARGE SCALE GENOMIC DNA]</scope>
    <source>
        <strain evidence="3 4">KCTC 12866</strain>
    </source>
</reference>
<organism evidence="3 4">
    <name type="scientific">Persicitalea jodogahamensis</name>
    <dbReference type="NCBI Taxonomy" id="402147"/>
    <lineage>
        <taxon>Bacteria</taxon>
        <taxon>Pseudomonadati</taxon>
        <taxon>Bacteroidota</taxon>
        <taxon>Cytophagia</taxon>
        <taxon>Cytophagales</taxon>
        <taxon>Spirosomataceae</taxon>
        <taxon>Persicitalea</taxon>
    </lineage>
</organism>